<comment type="caution">
    <text evidence="1">The sequence shown here is derived from an EMBL/GenBank/DDBJ whole genome shotgun (WGS) entry which is preliminary data.</text>
</comment>
<dbReference type="Proteomes" id="UP001623348">
    <property type="component" value="Unassembled WGS sequence"/>
</dbReference>
<proteinExistence type="predicted"/>
<evidence type="ECO:0000313" key="2">
    <source>
        <dbReference type="Proteomes" id="UP001623348"/>
    </source>
</evidence>
<name>A0ABC9WT80_GRUJA</name>
<dbReference type="PANTHER" id="PTHR33332">
    <property type="entry name" value="REVERSE TRANSCRIPTASE DOMAIN-CONTAINING PROTEIN"/>
    <property type="match status" value="1"/>
</dbReference>
<protein>
    <submittedName>
        <fullName evidence="1">cAMP-dependent protein kinase inhibitor alpha</fullName>
    </submittedName>
</protein>
<dbReference type="EMBL" id="BAAFJT010000004">
    <property type="protein sequence ID" value="GAB0188312.1"/>
    <property type="molecule type" value="Genomic_DNA"/>
</dbReference>
<evidence type="ECO:0000313" key="1">
    <source>
        <dbReference type="EMBL" id="GAB0188312.1"/>
    </source>
</evidence>
<dbReference type="GO" id="GO:0004860">
    <property type="term" value="F:protein kinase inhibitor activity"/>
    <property type="evidence" value="ECO:0007669"/>
    <property type="project" value="UniProtKB-KW"/>
</dbReference>
<organism evidence="1 2">
    <name type="scientific">Grus japonensis</name>
    <name type="common">Japanese crane</name>
    <name type="synonym">Red-crowned crane</name>
    <dbReference type="NCBI Taxonomy" id="30415"/>
    <lineage>
        <taxon>Eukaryota</taxon>
        <taxon>Metazoa</taxon>
        <taxon>Chordata</taxon>
        <taxon>Craniata</taxon>
        <taxon>Vertebrata</taxon>
        <taxon>Euteleostomi</taxon>
        <taxon>Archelosauria</taxon>
        <taxon>Archosauria</taxon>
        <taxon>Dinosauria</taxon>
        <taxon>Saurischia</taxon>
        <taxon>Theropoda</taxon>
        <taxon>Coelurosauria</taxon>
        <taxon>Aves</taxon>
        <taxon>Neognathae</taxon>
        <taxon>Neoaves</taxon>
        <taxon>Gruiformes</taxon>
        <taxon>Gruidae</taxon>
        <taxon>Grus</taxon>
    </lineage>
</organism>
<keyword evidence="1" id="KW-0649">Protein kinase inhibitor</keyword>
<gene>
    <name evidence="1" type="ORF">GRJ2_001296500</name>
</gene>
<dbReference type="AlphaFoldDB" id="A0ABC9WT80"/>
<keyword evidence="2" id="KW-1185">Reference proteome</keyword>
<reference evidence="1 2" key="1">
    <citation type="submission" date="2024-06" db="EMBL/GenBank/DDBJ databases">
        <title>The draft genome of Grus japonensis, version 3.</title>
        <authorList>
            <person name="Nabeshima K."/>
            <person name="Suzuki S."/>
            <person name="Onuma M."/>
        </authorList>
    </citation>
    <scope>NUCLEOTIDE SEQUENCE [LARGE SCALE GENOMIC DNA]</scope>
    <source>
        <strain evidence="1 2">451A</strain>
    </source>
</reference>
<accession>A0ABC9WT80</accession>
<sequence length="159" mass="18271">MHSGIQYTLRKFVDDTKLSGVIDILEGMDAIQRYFDRLERWAYVNLMKFSKARSKVLHLCQGNPKHGYRLGNEWIENGPVEKDWRVSVGEKLKISWQCVLAAQKANHILGCFKRSVASRLREVIFPLYCTLMESPHLQYCGASPEEGHKDHQRAGAPLL</sequence>